<reference evidence="8" key="1">
    <citation type="submission" date="2019-08" db="EMBL/GenBank/DDBJ databases">
        <title>The genome of the North American firefly Photinus pyralis.</title>
        <authorList>
            <consortium name="Photinus pyralis genome working group"/>
            <person name="Fallon T.R."/>
            <person name="Sander Lower S.E."/>
            <person name="Weng J.-K."/>
        </authorList>
    </citation>
    <scope>NUCLEOTIDE SEQUENCE</scope>
    <source>
        <strain evidence="8">TRF0915ILg1</strain>
        <tissue evidence="8">Whole body</tissue>
    </source>
</reference>
<dbReference type="EMBL" id="VTPC01001018">
    <property type="protein sequence ID" value="KAF2903474.1"/>
    <property type="molecule type" value="Genomic_DNA"/>
</dbReference>
<name>A0A8K0DCX2_IGNLU</name>
<sequence length="429" mass="49287">MYNFITFLITFLVVVTITNSSRVLELSDKFSEVRKEGGHWLVMFYAPWCGHCKRLEPIWGHVAQALYRTNIRVGRIDCTRFSGLAKEFSVGGFPTIKFIKGNEEYTFYGDRTKEDIVNFAVRMSGPPVQDITRADSLNTIKSNNNVFFMYVGPREGPLWDAYYAGATKLQPHGFFYAASSEIASQHADIDELPAVFVYKESLHYFYPVESNTAEIDPEYLNSTLHDWLNEERFETFPKVTRGNINEILQTKKYLVLAVVEENKLQQIPIEMLEFRDMVESVIRKKRDKYHKNFQFGWVGSPELANSIAMTVLPLPYLLVLNSTTNHHHIPEDEPGQLTADAIDLFLEQIYNQSVPAYGGNSLPVRMYRTYFEARTSLGDMWRGNPVLTTVLFGLPLGFLSLILYSMCCQDILDAEDDETEPLLQHEKKE</sequence>
<comment type="subcellular location">
    <subcellularLocation>
        <location evidence="1">Endoplasmic reticulum membrane</location>
        <topology evidence="1">Single-pass membrane protein</topology>
    </subcellularLocation>
</comment>
<feature type="signal peptide" evidence="6">
    <location>
        <begin position="1"/>
        <end position="20"/>
    </location>
</feature>
<dbReference type="Proteomes" id="UP000801492">
    <property type="component" value="Unassembled WGS sequence"/>
</dbReference>
<dbReference type="PROSITE" id="PS51352">
    <property type="entry name" value="THIOREDOXIN_2"/>
    <property type="match status" value="1"/>
</dbReference>
<keyword evidence="4" id="KW-0472">Membrane</keyword>
<evidence type="ECO:0000256" key="2">
    <source>
        <dbReference type="ARBA" id="ARBA00022692"/>
    </source>
</evidence>
<dbReference type="InterPro" id="IPR052250">
    <property type="entry name" value="PDI_TMX3"/>
</dbReference>
<protein>
    <recommendedName>
        <fullName evidence="7">Thioredoxin domain-containing protein</fullName>
    </recommendedName>
</protein>
<dbReference type="Gene3D" id="3.40.30.10">
    <property type="entry name" value="Glutaredoxin"/>
    <property type="match status" value="2"/>
</dbReference>
<evidence type="ECO:0000259" key="7">
    <source>
        <dbReference type="PROSITE" id="PS51352"/>
    </source>
</evidence>
<evidence type="ECO:0000313" key="9">
    <source>
        <dbReference type="Proteomes" id="UP000801492"/>
    </source>
</evidence>
<dbReference type="SUPFAM" id="SSF52833">
    <property type="entry name" value="Thioredoxin-like"/>
    <property type="match status" value="2"/>
</dbReference>
<dbReference type="PANTHER" id="PTHR46426:SF1">
    <property type="entry name" value="PROTEIN DISULFIDE-ISOMERASE TMX3"/>
    <property type="match status" value="1"/>
</dbReference>
<dbReference type="InterPro" id="IPR017937">
    <property type="entry name" value="Thioredoxin_CS"/>
</dbReference>
<evidence type="ECO:0000256" key="6">
    <source>
        <dbReference type="SAM" id="SignalP"/>
    </source>
</evidence>
<keyword evidence="6" id="KW-0732">Signal</keyword>
<dbReference type="GO" id="GO:0005789">
    <property type="term" value="C:endoplasmic reticulum membrane"/>
    <property type="evidence" value="ECO:0007669"/>
    <property type="project" value="UniProtKB-SubCell"/>
</dbReference>
<evidence type="ECO:0000256" key="4">
    <source>
        <dbReference type="ARBA" id="ARBA00023136"/>
    </source>
</evidence>
<dbReference type="PROSITE" id="PS00194">
    <property type="entry name" value="THIOREDOXIN_1"/>
    <property type="match status" value="1"/>
</dbReference>
<organism evidence="8 9">
    <name type="scientific">Ignelater luminosus</name>
    <name type="common">Cucubano</name>
    <name type="synonym">Pyrophorus luminosus</name>
    <dbReference type="NCBI Taxonomy" id="2038154"/>
    <lineage>
        <taxon>Eukaryota</taxon>
        <taxon>Metazoa</taxon>
        <taxon>Ecdysozoa</taxon>
        <taxon>Arthropoda</taxon>
        <taxon>Hexapoda</taxon>
        <taxon>Insecta</taxon>
        <taxon>Pterygota</taxon>
        <taxon>Neoptera</taxon>
        <taxon>Endopterygota</taxon>
        <taxon>Coleoptera</taxon>
        <taxon>Polyphaga</taxon>
        <taxon>Elateriformia</taxon>
        <taxon>Elateroidea</taxon>
        <taxon>Elateridae</taxon>
        <taxon>Agrypninae</taxon>
        <taxon>Pyrophorini</taxon>
        <taxon>Ignelater</taxon>
    </lineage>
</organism>
<keyword evidence="3" id="KW-1133">Transmembrane helix</keyword>
<keyword evidence="9" id="KW-1185">Reference proteome</keyword>
<dbReference type="Pfam" id="PF00085">
    <property type="entry name" value="Thioredoxin"/>
    <property type="match status" value="1"/>
</dbReference>
<evidence type="ECO:0000256" key="1">
    <source>
        <dbReference type="ARBA" id="ARBA00004389"/>
    </source>
</evidence>
<comment type="function">
    <text evidence="5">Probable disulfide isomerase, which participates in the folding of proteins containing disulfide bonds. May act as a dithiol oxidase. Acts as a regulator of endoplasmic reticulum-mitochondria contact sites via its ability to regulate redox signals.</text>
</comment>
<gene>
    <name evidence="8" type="ORF">ILUMI_02708</name>
</gene>
<keyword evidence="2" id="KW-0812">Transmembrane</keyword>
<evidence type="ECO:0000313" key="8">
    <source>
        <dbReference type="EMBL" id="KAF2903474.1"/>
    </source>
</evidence>
<dbReference type="PRINTS" id="PR00421">
    <property type="entry name" value="THIOREDOXIN"/>
</dbReference>
<comment type="caution">
    <text evidence="8">The sequence shown here is derived from an EMBL/GenBank/DDBJ whole genome shotgun (WGS) entry which is preliminary data.</text>
</comment>
<accession>A0A8K0DCX2</accession>
<dbReference type="AlphaFoldDB" id="A0A8K0DCX2"/>
<dbReference type="OrthoDB" id="74910at2759"/>
<dbReference type="Pfam" id="PF13848">
    <property type="entry name" value="Thioredoxin_6"/>
    <property type="match status" value="1"/>
</dbReference>
<proteinExistence type="predicted"/>
<dbReference type="InterPro" id="IPR036249">
    <property type="entry name" value="Thioredoxin-like_sf"/>
</dbReference>
<dbReference type="PANTHER" id="PTHR46426">
    <property type="entry name" value="PROTEIN DISULFIDE-ISOMERASE TMX3"/>
    <property type="match status" value="1"/>
</dbReference>
<dbReference type="FunFam" id="3.40.30.10:FF:000300">
    <property type="entry name" value="Blast:Protein disulfide-isomerase TMX3"/>
    <property type="match status" value="1"/>
</dbReference>
<dbReference type="InterPro" id="IPR013766">
    <property type="entry name" value="Thioredoxin_domain"/>
</dbReference>
<evidence type="ECO:0000256" key="3">
    <source>
        <dbReference type="ARBA" id="ARBA00022989"/>
    </source>
</evidence>
<feature type="domain" description="Thioredoxin" evidence="7">
    <location>
        <begin position="2"/>
        <end position="125"/>
    </location>
</feature>
<feature type="chain" id="PRO_5035452002" description="Thioredoxin domain-containing protein" evidence="6">
    <location>
        <begin position="21"/>
        <end position="429"/>
    </location>
</feature>
<evidence type="ECO:0000256" key="5">
    <source>
        <dbReference type="ARBA" id="ARBA00045246"/>
    </source>
</evidence>